<keyword evidence="10" id="KW-1185">Reference proteome</keyword>
<dbReference type="EC" id="3.2.1.52" evidence="3"/>
<dbReference type="Gene3D" id="3.30.379.10">
    <property type="entry name" value="Chitobiase/beta-hexosaminidase domain 2-like"/>
    <property type="match status" value="1"/>
</dbReference>
<dbReference type="EMBL" id="JBHMBL010000003">
    <property type="protein sequence ID" value="MFB9643653.1"/>
    <property type="molecule type" value="Genomic_DNA"/>
</dbReference>
<dbReference type="PANTHER" id="PTHR22600:SF57">
    <property type="entry name" value="BETA-N-ACETYLHEXOSAMINIDASE"/>
    <property type="match status" value="1"/>
</dbReference>
<evidence type="ECO:0000256" key="3">
    <source>
        <dbReference type="ARBA" id="ARBA00012663"/>
    </source>
</evidence>
<evidence type="ECO:0000256" key="1">
    <source>
        <dbReference type="ARBA" id="ARBA00001231"/>
    </source>
</evidence>
<evidence type="ECO:0000256" key="5">
    <source>
        <dbReference type="ARBA" id="ARBA00023295"/>
    </source>
</evidence>
<keyword evidence="4" id="KW-0378">Hydrolase</keyword>
<dbReference type="PRINTS" id="PR00738">
    <property type="entry name" value="GLHYDRLASE20"/>
</dbReference>
<dbReference type="InterPro" id="IPR029018">
    <property type="entry name" value="Hex-like_dom2"/>
</dbReference>
<organism evidence="9 10">
    <name type="scientific">Agromyces lapidis</name>
    <dbReference type="NCBI Taxonomy" id="279574"/>
    <lineage>
        <taxon>Bacteria</taxon>
        <taxon>Bacillati</taxon>
        <taxon>Actinomycetota</taxon>
        <taxon>Actinomycetes</taxon>
        <taxon>Micrococcales</taxon>
        <taxon>Microbacteriaceae</taxon>
        <taxon>Agromyces</taxon>
    </lineage>
</organism>
<dbReference type="RefSeq" id="WP_157425418.1">
    <property type="nucleotide sequence ID" value="NZ_BAAANI010000003.1"/>
</dbReference>
<name>A0ABV5STI0_9MICO</name>
<gene>
    <name evidence="9" type="ORF">ACFFQV_15275</name>
</gene>
<evidence type="ECO:0000259" key="8">
    <source>
        <dbReference type="Pfam" id="PF02838"/>
    </source>
</evidence>
<comment type="caution">
    <text evidence="9">The sequence shown here is derived from an EMBL/GenBank/DDBJ whole genome shotgun (WGS) entry which is preliminary data.</text>
</comment>
<evidence type="ECO:0000313" key="10">
    <source>
        <dbReference type="Proteomes" id="UP001589667"/>
    </source>
</evidence>
<dbReference type="InterPro" id="IPR015882">
    <property type="entry name" value="HEX_bac_N"/>
</dbReference>
<dbReference type="Pfam" id="PF02838">
    <property type="entry name" value="Glyco_hydro_20b"/>
    <property type="match status" value="1"/>
</dbReference>
<sequence>MSTRPRAAALAATVAVGALALIAAPIPANAAGTAGDDARAEIALIPAPSELVPGAGAPVELGPGSVIKIHPRDDGAAEVGEGLAELLRDATGYAIPVGQRAAGASQDATIVLSTRGDADLGDEGYRLEAEGTRISIEAQSAEGLFRGATTLRQLLPDEVESADSSGVDWTGPSVSIDDAPRYDYRGAMLDVGRRFYPVDDVKRFIDQMALYKYNALHLHLTDDQGWRLTVDARPELTQIGASTQSGWKPGTGGPWFYTKADYKEIVDYAAEHFIEVVPEIDGPSHAMAAKASIPEINCDGKAVAPYSGFDVGLPTICLTPERREEVRAYLDDVFTEAAQQSSSDIVHIGGDEVPATTQEQMDWYVQTSAEILAEQGKRVMGWHQIGASPLPPGALMQWWADAGDQASIGTPNERPDVRELRNALAQGAQVIASPADRAYLDMKYDATVPYGLSWAGLVDLERAYDWDPISVTSSPDGTVSLATEEQIAGVEAALWADRAYFGSTKLPTSLDQFIPVAQYADFTSFPRMPAIAEVGWSAPEVRSFDDFERRIVEHADRWDEMGIGYYRAPDVPWKE</sequence>
<feature type="domain" description="Glycoside hydrolase family 20 catalytic" evidence="7">
    <location>
        <begin position="182"/>
        <end position="356"/>
    </location>
</feature>
<feature type="domain" description="Beta-hexosaminidase bacterial type N-terminal" evidence="8">
    <location>
        <begin position="42"/>
        <end position="178"/>
    </location>
</feature>
<dbReference type="SUPFAM" id="SSF51445">
    <property type="entry name" value="(Trans)glycosidases"/>
    <property type="match status" value="1"/>
</dbReference>
<evidence type="ECO:0000256" key="4">
    <source>
        <dbReference type="ARBA" id="ARBA00022801"/>
    </source>
</evidence>
<accession>A0ABV5STI0</accession>
<dbReference type="InterPro" id="IPR025705">
    <property type="entry name" value="Beta_hexosaminidase_sua/sub"/>
</dbReference>
<protein>
    <recommendedName>
        <fullName evidence="3">beta-N-acetylhexosaminidase</fullName>
        <ecNumber evidence="3">3.2.1.52</ecNumber>
    </recommendedName>
</protein>
<keyword evidence="5" id="KW-0326">Glycosidase</keyword>
<dbReference type="InterPro" id="IPR017853">
    <property type="entry name" value="GH"/>
</dbReference>
<dbReference type="SUPFAM" id="SSF55545">
    <property type="entry name" value="beta-N-acetylhexosaminidase-like domain"/>
    <property type="match status" value="1"/>
</dbReference>
<dbReference type="Pfam" id="PF00728">
    <property type="entry name" value="Glyco_hydro_20"/>
    <property type="match status" value="1"/>
</dbReference>
<feature type="chain" id="PRO_5047341280" description="beta-N-acetylhexosaminidase" evidence="6">
    <location>
        <begin position="31"/>
        <end position="575"/>
    </location>
</feature>
<evidence type="ECO:0000313" key="9">
    <source>
        <dbReference type="EMBL" id="MFB9643653.1"/>
    </source>
</evidence>
<dbReference type="PANTHER" id="PTHR22600">
    <property type="entry name" value="BETA-HEXOSAMINIDASE"/>
    <property type="match status" value="1"/>
</dbReference>
<comment type="similarity">
    <text evidence="2">Belongs to the glycosyl hydrolase 20 family.</text>
</comment>
<dbReference type="InterPro" id="IPR015883">
    <property type="entry name" value="Glyco_hydro_20_cat"/>
</dbReference>
<comment type="catalytic activity">
    <reaction evidence="1">
        <text>Hydrolysis of terminal non-reducing N-acetyl-D-hexosamine residues in N-acetyl-beta-D-hexosaminides.</text>
        <dbReference type="EC" id="3.2.1.52"/>
    </reaction>
</comment>
<keyword evidence="6" id="KW-0732">Signal</keyword>
<dbReference type="Proteomes" id="UP001589667">
    <property type="component" value="Unassembled WGS sequence"/>
</dbReference>
<dbReference type="Gene3D" id="3.20.20.80">
    <property type="entry name" value="Glycosidases"/>
    <property type="match status" value="1"/>
</dbReference>
<evidence type="ECO:0000256" key="6">
    <source>
        <dbReference type="SAM" id="SignalP"/>
    </source>
</evidence>
<reference evidence="9 10" key="1">
    <citation type="submission" date="2024-09" db="EMBL/GenBank/DDBJ databases">
        <authorList>
            <person name="Sun Q."/>
            <person name="Mori K."/>
        </authorList>
    </citation>
    <scope>NUCLEOTIDE SEQUENCE [LARGE SCALE GENOMIC DNA]</scope>
    <source>
        <strain evidence="9 10">JCM 14321</strain>
    </source>
</reference>
<proteinExistence type="inferred from homology"/>
<evidence type="ECO:0000256" key="2">
    <source>
        <dbReference type="ARBA" id="ARBA00006285"/>
    </source>
</evidence>
<feature type="signal peptide" evidence="6">
    <location>
        <begin position="1"/>
        <end position="30"/>
    </location>
</feature>
<evidence type="ECO:0000259" key="7">
    <source>
        <dbReference type="Pfam" id="PF00728"/>
    </source>
</evidence>